<dbReference type="AlphaFoldDB" id="A0A3M7TAT0"/>
<protein>
    <submittedName>
        <fullName evidence="2">Uncharacterized protein</fullName>
    </submittedName>
</protein>
<feature type="transmembrane region" description="Helical" evidence="1">
    <location>
        <begin position="132"/>
        <end position="155"/>
    </location>
</feature>
<keyword evidence="1" id="KW-0472">Membrane</keyword>
<comment type="caution">
    <text evidence="2">The sequence shown here is derived from an EMBL/GenBank/DDBJ whole genome shotgun (WGS) entry which is preliminary data.</text>
</comment>
<feature type="transmembrane region" description="Helical" evidence="1">
    <location>
        <begin position="53"/>
        <end position="72"/>
    </location>
</feature>
<evidence type="ECO:0000313" key="3">
    <source>
        <dbReference type="Proteomes" id="UP000276133"/>
    </source>
</evidence>
<organism evidence="2 3">
    <name type="scientific">Brachionus plicatilis</name>
    <name type="common">Marine rotifer</name>
    <name type="synonym">Brachionus muelleri</name>
    <dbReference type="NCBI Taxonomy" id="10195"/>
    <lineage>
        <taxon>Eukaryota</taxon>
        <taxon>Metazoa</taxon>
        <taxon>Spiralia</taxon>
        <taxon>Gnathifera</taxon>
        <taxon>Rotifera</taxon>
        <taxon>Eurotatoria</taxon>
        <taxon>Monogononta</taxon>
        <taxon>Pseudotrocha</taxon>
        <taxon>Ploima</taxon>
        <taxon>Brachionidae</taxon>
        <taxon>Brachionus</taxon>
    </lineage>
</organism>
<keyword evidence="1" id="KW-0812">Transmembrane</keyword>
<feature type="transmembrane region" description="Helical" evidence="1">
    <location>
        <begin position="12"/>
        <end position="32"/>
    </location>
</feature>
<evidence type="ECO:0000256" key="1">
    <source>
        <dbReference type="SAM" id="Phobius"/>
    </source>
</evidence>
<feature type="transmembrane region" description="Helical" evidence="1">
    <location>
        <begin position="92"/>
        <end position="111"/>
    </location>
</feature>
<sequence>MMPYILGYFDGVWRVCHFFASTILRALAHIVFSHLLIEKNVGVPPPFLFFQRNLASVVAAIALISHFLLVHFELAHIVVIELEPTVALTARMDRIGIFSVANLGVLVLLVLNKRVIMAAIRLTTVHHNADQLVQSGAVLFIFVLLEHLIGAGLFLRLLPLHSGNTLDCVRLHVYFSGKLKVLV</sequence>
<name>A0A3M7TAT0_BRAPC</name>
<dbReference type="Proteomes" id="UP000276133">
    <property type="component" value="Unassembled WGS sequence"/>
</dbReference>
<keyword evidence="1" id="KW-1133">Transmembrane helix</keyword>
<accession>A0A3M7TAT0</accession>
<dbReference type="EMBL" id="REGN01000044">
    <property type="protein sequence ID" value="RNA44920.1"/>
    <property type="molecule type" value="Genomic_DNA"/>
</dbReference>
<evidence type="ECO:0000313" key="2">
    <source>
        <dbReference type="EMBL" id="RNA44920.1"/>
    </source>
</evidence>
<reference evidence="2 3" key="1">
    <citation type="journal article" date="2018" name="Sci. Rep.">
        <title>Genomic signatures of local adaptation to the degree of environmental predictability in rotifers.</title>
        <authorList>
            <person name="Franch-Gras L."/>
            <person name="Hahn C."/>
            <person name="Garcia-Roger E.M."/>
            <person name="Carmona M.J."/>
            <person name="Serra M."/>
            <person name="Gomez A."/>
        </authorList>
    </citation>
    <scope>NUCLEOTIDE SEQUENCE [LARGE SCALE GENOMIC DNA]</scope>
    <source>
        <strain evidence="2">HYR1</strain>
    </source>
</reference>
<keyword evidence="3" id="KW-1185">Reference proteome</keyword>
<proteinExistence type="predicted"/>
<gene>
    <name evidence="2" type="ORF">BpHYR1_008657</name>
</gene>